<comment type="caution">
    <text evidence="2">The sequence shown here is derived from an EMBL/GenBank/DDBJ whole genome shotgun (WGS) entry which is preliminary data.</text>
</comment>
<dbReference type="EC" id="2.8.1.-" evidence="2"/>
<dbReference type="EMBL" id="MWDB01000002">
    <property type="protein sequence ID" value="OQB42513.1"/>
    <property type="molecule type" value="Genomic_DNA"/>
</dbReference>
<evidence type="ECO:0000313" key="2">
    <source>
        <dbReference type="EMBL" id="OQB42513.1"/>
    </source>
</evidence>
<sequence>MNINKKAYVVKTDVEKNLVYVSYKKLEKELISKEIFISDRHWIRKKYNFPLECTTKIRYRQETQKATIFEINEKEKKLKVIYKNDQW</sequence>
<dbReference type="AlphaFoldDB" id="A0A1V5ZQL2"/>
<reference evidence="2" key="1">
    <citation type="submission" date="2017-02" db="EMBL/GenBank/DDBJ databases">
        <title>Delving into the versatile metabolic prowess of the omnipresent phylum Bacteroidetes.</title>
        <authorList>
            <person name="Nobu M.K."/>
            <person name="Mei R."/>
            <person name="Narihiro T."/>
            <person name="Kuroda K."/>
            <person name="Liu W.-T."/>
        </authorList>
    </citation>
    <scope>NUCLEOTIDE SEQUENCE</scope>
    <source>
        <strain evidence="2">ADurb.Bin160</strain>
    </source>
</reference>
<protein>
    <submittedName>
        <fullName evidence="2">tRNA-specific 2-thiouridylase MnmA</fullName>
        <ecNumber evidence="2">2.8.1.-</ecNumber>
    </submittedName>
</protein>
<proteinExistence type="predicted"/>
<dbReference type="Gene3D" id="2.40.30.10">
    <property type="entry name" value="Translation factors"/>
    <property type="match status" value="1"/>
</dbReference>
<dbReference type="GO" id="GO:0016740">
    <property type="term" value="F:transferase activity"/>
    <property type="evidence" value="ECO:0007669"/>
    <property type="project" value="UniProtKB-KW"/>
</dbReference>
<organism evidence="2">
    <name type="scientific">candidate division CPR1 bacterium ADurb.Bin160</name>
    <dbReference type="NCBI Taxonomy" id="1852826"/>
    <lineage>
        <taxon>Bacteria</taxon>
        <taxon>candidate division CPR1</taxon>
    </lineage>
</organism>
<feature type="domain" description="tRNA-specific 2-thiouridylase MnmA-like C-terminal" evidence="1">
    <location>
        <begin position="33"/>
        <end position="84"/>
    </location>
</feature>
<evidence type="ECO:0000259" key="1">
    <source>
        <dbReference type="Pfam" id="PF20258"/>
    </source>
</evidence>
<dbReference type="Pfam" id="PF20258">
    <property type="entry name" value="tRNA_Me_trans_C"/>
    <property type="match status" value="1"/>
</dbReference>
<dbReference type="Proteomes" id="UP000485621">
    <property type="component" value="Unassembled WGS sequence"/>
</dbReference>
<name>A0A1V5ZQL2_9BACT</name>
<gene>
    <name evidence="2" type="primary">mnmA</name>
    <name evidence="2" type="ORF">BWY04_00213</name>
</gene>
<accession>A0A1V5ZQL2</accession>
<keyword evidence="2" id="KW-0808">Transferase</keyword>
<dbReference type="InterPro" id="IPR046885">
    <property type="entry name" value="MnmA-like_C"/>
</dbReference>